<keyword evidence="2" id="KW-1185">Reference proteome</keyword>
<accession>A0ACC0I229</accession>
<keyword evidence="1" id="KW-0808">Transferase</keyword>
<name>A0ACC0I229_9ERIC</name>
<proteinExistence type="predicted"/>
<sequence length="247" mass="27951">MLGTPKNPRTELLNPYRGPANNNVPKIPKYPTRDLKGLLISASKKLQAKKTIEASKTNRNKTGPKSGLSESEAVEEIDKVQKEILALQTVKVFVKSSYKSGLTKYWEIDHQITKLQKRVFSLQDELSVGKVIEDDEAQTLMAEAALKSCEETLTQLKEKQEKSTKEAKSEFRKPLIDGLKTETDDFQAQIQTLEDDKATLIDDMNTLTNKLSLDHLSEKLQGTKLEDEHEHTESIQEEQEEESPLLK</sequence>
<comment type="caution">
    <text evidence="1">The sequence shown here is derived from an EMBL/GenBank/DDBJ whole genome shotgun (WGS) entry which is preliminary data.</text>
</comment>
<evidence type="ECO:0000313" key="1">
    <source>
        <dbReference type="EMBL" id="KAI8018864.1"/>
    </source>
</evidence>
<keyword evidence="1" id="KW-0418">Kinase</keyword>
<organism evidence="1 2">
    <name type="scientific">Camellia lanceoleosa</name>
    <dbReference type="NCBI Taxonomy" id="1840588"/>
    <lineage>
        <taxon>Eukaryota</taxon>
        <taxon>Viridiplantae</taxon>
        <taxon>Streptophyta</taxon>
        <taxon>Embryophyta</taxon>
        <taxon>Tracheophyta</taxon>
        <taxon>Spermatophyta</taxon>
        <taxon>Magnoliopsida</taxon>
        <taxon>eudicotyledons</taxon>
        <taxon>Gunneridae</taxon>
        <taxon>Pentapetalae</taxon>
        <taxon>asterids</taxon>
        <taxon>Ericales</taxon>
        <taxon>Theaceae</taxon>
        <taxon>Camellia</taxon>
    </lineage>
</organism>
<gene>
    <name evidence="1" type="ORF">LOK49_LG04G01565</name>
</gene>
<dbReference type="Proteomes" id="UP001060215">
    <property type="component" value="Chromosome 2"/>
</dbReference>
<evidence type="ECO:0000313" key="2">
    <source>
        <dbReference type="Proteomes" id="UP001060215"/>
    </source>
</evidence>
<reference evidence="1 2" key="1">
    <citation type="journal article" date="2022" name="Plant J.">
        <title>Chromosome-level genome of Camellia lanceoleosa provides a valuable resource for understanding genome evolution and self-incompatibility.</title>
        <authorList>
            <person name="Gong W."/>
            <person name="Xiao S."/>
            <person name="Wang L."/>
            <person name="Liao Z."/>
            <person name="Chang Y."/>
            <person name="Mo W."/>
            <person name="Hu G."/>
            <person name="Li W."/>
            <person name="Zhao G."/>
            <person name="Zhu H."/>
            <person name="Hu X."/>
            <person name="Ji K."/>
            <person name="Xiang X."/>
            <person name="Song Q."/>
            <person name="Yuan D."/>
            <person name="Jin S."/>
            <person name="Zhang L."/>
        </authorList>
    </citation>
    <scope>NUCLEOTIDE SEQUENCE [LARGE SCALE GENOMIC DNA]</scope>
    <source>
        <strain evidence="1">SQ_2022a</strain>
    </source>
</reference>
<dbReference type="EMBL" id="CM045759">
    <property type="protein sequence ID" value="KAI8018864.1"/>
    <property type="molecule type" value="Genomic_DNA"/>
</dbReference>
<protein>
    <submittedName>
        <fullName evidence="1">Kinase-interacting protein 1</fullName>
    </submittedName>
</protein>